<organism evidence="1 2">
    <name type="scientific">Obba rivulosa</name>
    <dbReference type="NCBI Taxonomy" id="1052685"/>
    <lineage>
        <taxon>Eukaryota</taxon>
        <taxon>Fungi</taxon>
        <taxon>Dikarya</taxon>
        <taxon>Basidiomycota</taxon>
        <taxon>Agaricomycotina</taxon>
        <taxon>Agaricomycetes</taxon>
        <taxon>Polyporales</taxon>
        <taxon>Gelatoporiaceae</taxon>
        <taxon>Obba</taxon>
    </lineage>
</organism>
<gene>
    <name evidence="1" type="ORF">OBBRIDRAFT_690040</name>
</gene>
<sequence>QILTITADNASSNDVLIEHFADFIFKFPGNANWCRCFAHIINLVIKAILHHFD</sequence>
<reference evidence="1 2" key="1">
    <citation type="submission" date="2016-07" db="EMBL/GenBank/DDBJ databases">
        <title>Draft genome of the white-rot fungus Obba rivulosa 3A-2.</title>
        <authorList>
            <consortium name="DOE Joint Genome Institute"/>
            <person name="Miettinen O."/>
            <person name="Riley R."/>
            <person name="Acob R."/>
            <person name="Barry K."/>
            <person name="Cullen D."/>
            <person name="De Vries R."/>
            <person name="Hainaut M."/>
            <person name="Hatakka A."/>
            <person name="Henrissat B."/>
            <person name="Hilden K."/>
            <person name="Kuo R."/>
            <person name="Labutti K."/>
            <person name="Lipzen A."/>
            <person name="Makela M.R."/>
            <person name="Sandor L."/>
            <person name="Spatafora J.W."/>
            <person name="Grigoriev I.V."/>
            <person name="Hibbett D.S."/>
        </authorList>
    </citation>
    <scope>NUCLEOTIDE SEQUENCE [LARGE SCALE GENOMIC DNA]</scope>
    <source>
        <strain evidence="1 2">3A-2</strain>
    </source>
</reference>
<dbReference type="OrthoDB" id="2798924at2759"/>
<dbReference type="Proteomes" id="UP000250043">
    <property type="component" value="Unassembled WGS sequence"/>
</dbReference>
<dbReference type="InterPro" id="IPR012337">
    <property type="entry name" value="RNaseH-like_sf"/>
</dbReference>
<feature type="non-terminal residue" evidence="1">
    <location>
        <position position="1"/>
    </location>
</feature>
<evidence type="ECO:0000313" key="1">
    <source>
        <dbReference type="EMBL" id="OCH83725.1"/>
    </source>
</evidence>
<name>A0A8E2DDG9_9APHY</name>
<accession>A0A8E2DDG9</accession>
<evidence type="ECO:0000313" key="2">
    <source>
        <dbReference type="Proteomes" id="UP000250043"/>
    </source>
</evidence>
<dbReference type="AlphaFoldDB" id="A0A8E2DDG9"/>
<feature type="non-terminal residue" evidence="1">
    <location>
        <position position="53"/>
    </location>
</feature>
<keyword evidence="2" id="KW-1185">Reference proteome</keyword>
<proteinExistence type="predicted"/>
<dbReference type="SUPFAM" id="SSF53098">
    <property type="entry name" value="Ribonuclease H-like"/>
    <property type="match status" value="1"/>
</dbReference>
<protein>
    <submittedName>
        <fullName evidence="1">Uncharacterized protein</fullName>
    </submittedName>
</protein>
<dbReference type="EMBL" id="KV722842">
    <property type="protein sequence ID" value="OCH83725.1"/>
    <property type="molecule type" value="Genomic_DNA"/>
</dbReference>